<dbReference type="EMBL" id="JAURTK010000012">
    <property type="protein sequence ID" value="MDP9650721.1"/>
    <property type="molecule type" value="Genomic_DNA"/>
</dbReference>
<sequence length="165" mass="18232">MFRLMTRNTHYSQRPHVTHARRGKTLLLPMPRPAADELSLQVHLALDAMRRGKGNVSTAQTLCQAMILVGLLADLGYGEATVEQMRSAENVISAAFDRGRDSGVWRLDDDGFMQFAMIATMYDEQLRRAPMSAMAEASNRFAGSVRASRSRPSPALSGSSHRINP</sequence>
<dbReference type="AlphaFoldDB" id="A0AB73IL27"/>
<reference evidence="2" key="1">
    <citation type="submission" date="2023-07" db="EMBL/GenBank/DDBJ databases">
        <title>Sorghum-associated microbial communities from plants grown in Nebraska, USA.</title>
        <authorList>
            <person name="Schachtman D."/>
        </authorList>
    </citation>
    <scope>NUCLEOTIDE SEQUENCE</scope>
    <source>
        <strain evidence="2">DS1061</strain>
    </source>
</reference>
<gene>
    <name evidence="2" type="ORF">J2793_006195</name>
</gene>
<evidence type="ECO:0000313" key="2">
    <source>
        <dbReference type="EMBL" id="MDP9650721.1"/>
    </source>
</evidence>
<comment type="caution">
    <text evidence="2">The sequence shown here is derived from an EMBL/GenBank/DDBJ whole genome shotgun (WGS) entry which is preliminary data.</text>
</comment>
<organism evidence="2 3">
    <name type="scientific">Paraburkholderia caledonica</name>
    <dbReference type="NCBI Taxonomy" id="134536"/>
    <lineage>
        <taxon>Bacteria</taxon>
        <taxon>Pseudomonadati</taxon>
        <taxon>Pseudomonadota</taxon>
        <taxon>Betaproteobacteria</taxon>
        <taxon>Burkholderiales</taxon>
        <taxon>Burkholderiaceae</taxon>
        <taxon>Paraburkholderia</taxon>
    </lineage>
</organism>
<feature type="region of interest" description="Disordered" evidence="1">
    <location>
        <begin position="142"/>
        <end position="165"/>
    </location>
</feature>
<evidence type="ECO:0000313" key="3">
    <source>
        <dbReference type="Proteomes" id="UP001229486"/>
    </source>
</evidence>
<evidence type="ECO:0000256" key="1">
    <source>
        <dbReference type="SAM" id="MobiDB-lite"/>
    </source>
</evidence>
<dbReference type="Proteomes" id="UP001229486">
    <property type="component" value="Unassembled WGS sequence"/>
</dbReference>
<name>A0AB73IL27_9BURK</name>
<proteinExistence type="predicted"/>
<accession>A0AB73IL27</accession>
<evidence type="ECO:0008006" key="4">
    <source>
        <dbReference type="Google" id="ProtNLM"/>
    </source>
</evidence>
<protein>
    <recommendedName>
        <fullName evidence="4">Fis family transcriptional regulator</fullName>
    </recommendedName>
</protein>